<feature type="region of interest" description="Disordered" evidence="1">
    <location>
        <begin position="13"/>
        <end position="65"/>
    </location>
</feature>
<reference evidence="2 3" key="1">
    <citation type="submission" date="2019-03" db="EMBL/GenBank/DDBJ databases">
        <title>Lake Tanganyika Metagenome-Assembled Genomes (MAGs).</title>
        <authorList>
            <person name="Tran P."/>
        </authorList>
    </citation>
    <scope>NUCLEOTIDE SEQUENCE [LARGE SCALE GENOMIC DNA]</scope>
    <source>
        <strain evidence="2">K_DeepCast_65m_m2_236</strain>
    </source>
</reference>
<dbReference type="Proteomes" id="UP000703893">
    <property type="component" value="Unassembled WGS sequence"/>
</dbReference>
<feature type="compositionally biased region" description="Acidic residues" evidence="1">
    <location>
        <begin position="56"/>
        <end position="65"/>
    </location>
</feature>
<evidence type="ECO:0000313" key="2">
    <source>
        <dbReference type="EMBL" id="MBM3274276.1"/>
    </source>
</evidence>
<organism evidence="2 3">
    <name type="scientific">Candidatus Tanganyikabacteria bacterium</name>
    <dbReference type="NCBI Taxonomy" id="2961651"/>
    <lineage>
        <taxon>Bacteria</taxon>
        <taxon>Bacillati</taxon>
        <taxon>Candidatus Sericytochromatia</taxon>
        <taxon>Candidatus Tanganyikabacteria</taxon>
    </lineage>
</organism>
<protein>
    <submittedName>
        <fullName evidence="2">Uncharacterized protein</fullName>
    </submittedName>
</protein>
<comment type="caution">
    <text evidence="2">The sequence shown here is derived from an EMBL/GenBank/DDBJ whole genome shotgun (WGS) entry which is preliminary data.</text>
</comment>
<evidence type="ECO:0000256" key="1">
    <source>
        <dbReference type="SAM" id="MobiDB-lite"/>
    </source>
</evidence>
<accession>A0A937X631</accession>
<feature type="compositionally biased region" description="Low complexity" evidence="1">
    <location>
        <begin position="13"/>
        <end position="50"/>
    </location>
</feature>
<feature type="non-terminal residue" evidence="2">
    <location>
        <position position="1"/>
    </location>
</feature>
<sequence>LVQAAGVVPAPVPAAAPASAEPAADPASVESEFPAQAAESPPAEVVAEASMPVVEAPEEAETIAG</sequence>
<dbReference type="AlphaFoldDB" id="A0A937X631"/>
<proteinExistence type="predicted"/>
<name>A0A937X631_9BACT</name>
<evidence type="ECO:0000313" key="3">
    <source>
        <dbReference type="Proteomes" id="UP000703893"/>
    </source>
</evidence>
<gene>
    <name evidence="2" type="ORF">FJZ00_03930</name>
</gene>
<dbReference type="EMBL" id="VGJX01000169">
    <property type="protein sequence ID" value="MBM3274276.1"/>
    <property type="molecule type" value="Genomic_DNA"/>
</dbReference>